<feature type="transmembrane region" description="Helical" evidence="1">
    <location>
        <begin position="238"/>
        <end position="261"/>
    </location>
</feature>
<protein>
    <submittedName>
        <fullName evidence="2">Uncharacterized protein</fullName>
    </submittedName>
</protein>
<reference evidence="2" key="1">
    <citation type="journal article" date="2023" name="Mol. Phylogenet. Evol.">
        <title>Genome-scale phylogeny and comparative genomics of the fungal order Sordariales.</title>
        <authorList>
            <person name="Hensen N."/>
            <person name="Bonometti L."/>
            <person name="Westerberg I."/>
            <person name="Brannstrom I.O."/>
            <person name="Guillou S."/>
            <person name="Cros-Aarteil S."/>
            <person name="Calhoun S."/>
            <person name="Haridas S."/>
            <person name="Kuo A."/>
            <person name="Mondo S."/>
            <person name="Pangilinan J."/>
            <person name="Riley R."/>
            <person name="LaButti K."/>
            <person name="Andreopoulos B."/>
            <person name="Lipzen A."/>
            <person name="Chen C."/>
            <person name="Yan M."/>
            <person name="Daum C."/>
            <person name="Ng V."/>
            <person name="Clum A."/>
            <person name="Steindorff A."/>
            <person name="Ohm R.A."/>
            <person name="Martin F."/>
            <person name="Silar P."/>
            <person name="Natvig D.O."/>
            <person name="Lalanne C."/>
            <person name="Gautier V."/>
            <person name="Ament-Velasquez S.L."/>
            <person name="Kruys A."/>
            <person name="Hutchinson M.I."/>
            <person name="Powell A.J."/>
            <person name="Barry K."/>
            <person name="Miller A.N."/>
            <person name="Grigoriev I.V."/>
            <person name="Debuchy R."/>
            <person name="Gladieux P."/>
            <person name="Hiltunen Thoren M."/>
            <person name="Johannesson H."/>
        </authorList>
    </citation>
    <scope>NUCLEOTIDE SEQUENCE</scope>
    <source>
        <strain evidence="2">PSN243</strain>
    </source>
</reference>
<organism evidence="2 3">
    <name type="scientific">Podospora aff. communis PSN243</name>
    <dbReference type="NCBI Taxonomy" id="3040156"/>
    <lineage>
        <taxon>Eukaryota</taxon>
        <taxon>Fungi</taxon>
        <taxon>Dikarya</taxon>
        <taxon>Ascomycota</taxon>
        <taxon>Pezizomycotina</taxon>
        <taxon>Sordariomycetes</taxon>
        <taxon>Sordariomycetidae</taxon>
        <taxon>Sordariales</taxon>
        <taxon>Podosporaceae</taxon>
        <taxon>Podospora</taxon>
    </lineage>
</organism>
<gene>
    <name evidence="2" type="ORF">QBC34DRAFT_472141</name>
</gene>
<dbReference type="Proteomes" id="UP001321760">
    <property type="component" value="Unassembled WGS sequence"/>
</dbReference>
<proteinExistence type="predicted"/>
<dbReference type="EMBL" id="MU865964">
    <property type="protein sequence ID" value="KAK4445600.1"/>
    <property type="molecule type" value="Genomic_DNA"/>
</dbReference>
<evidence type="ECO:0000256" key="1">
    <source>
        <dbReference type="SAM" id="Phobius"/>
    </source>
</evidence>
<sequence length="277" mass="30626">MANPTTIANLTTSANPAMVTPFPRPDICSDVMTTSLLSCYNSSDDSRPPVTVVIPNEADPRHASCNPPGWNSKLPRWRRYIFSPAVCPSHWTAYEIGKAGRTSTANCCPNGFTLQQTQVTGDELASFESIPGYADNTICEKTQTFLTSVWALATTTSTLSAPLTATPLTLLQPTSPPPPPFSILWRSTKTIYYFHHPYSIQWQASDHLPAPTFSCVNFRDNSGSGYEKPKRPLVEDRYVPMVITFSIVGAIFLAVVVVYVFSSRKKKRLAREQARVE</sequence>
<comment type="caution">
    <text evidence="2">The sequence shown here is derived from an EMBL/GenBank/DDBJ whole genome shotgun (WGS) entry which is preliminary data.</text>
</comment>
<keyword evidence="1" id="KW-1133">Transmembrane helix</keyword>
<evidence type="ECO:0000313" key="3">
    <source>
        <dbReference type="Proteomes" id="UP001321760"/>
    </source>
</evidence>
<keyword evidence="3" id="KW-1185">Reference proteome</keyword>
<keyword evidence="1" id="KW-0812">Transmembrane</keyword>
<reference evidence="2" key="2">
    <citation type="submission" date="2023-05" db="EMBL/GenBank/DDBJ databases">
        <authorList>
            <consortium name="Lawrence Berkeley National Laboratory"/>
            <person name="Steindorff A."/>
            <person name="Hensen N."/>
            <person name="Bonometti L."/>
            <person name="Westerberg I."/>
            <person name="Brannstrom I.O."/>
            <person name="Guillou S."/>
            <person name="Cros-Aarteil S."/>
            <person name="Calhoun S."/>
            <person name="Haridas S."/>
            <person name="Kuo A."/>
            <person name="Mondo S."/>
            <person name="Pangilinan J."/>
            <person name="Riley R."/>
            <person name="Labutti K."/>
            <person name="Andreopoulos B."/>
            <person name="Lipzen A."/>
            <person name="Chen C."/>
            <person name="Yanf M."/>
            <person name="Daum C."/>
            <person name="Ng V."/>
            <person name="Clum A."/>
            <person name="Ohm R."/>
            <person name="Martin F."/>
            <person name="Silar P."/>
            <person name="Natvig D."/>
            <person name="Lalanne C."/>
            <person name="Gautier V."/>
            <person name="Ament-Velasquez S.L."/>
            <person name="Kruys A."/>
            <person name="Hutchinson M.I."/>
            <person name="Powell A.J."/>
            <person name="Barry K."/>
            <person name="Miller A.N."/>
            <person name="Grigoriev I.V."/>
            <person name="Debuchy R."/>
            <person name="Gladieux P."/>
            <person name="Thoren M.H."/>
            <person name="Johannesson H."/>
        </authorList>
    </citation>
    <scope>NUCLEOTIDE SEQUENCE</scope>
    <source>
        <strain evidence="2">PSN243</strain>
    </source>
</reference>
<dbReference type="AlphaFoldDB" id="A0AAV9GAZ0"/>
<keyword evidence="1" id="KW-0472">Membrane</keyword>
<evidence type="ECO:0000313" key="2">
    <source>
        <dbReference type="EMBL" id="KAK4445600.1"/>
    </source>
</evidence>
<name>A0AAV9GAZ0_9PEZI</name>
<accession>A0AAV9GAZ0</accession>